<gene>
    <name evidence="1" type="ORF">SAMN05216244_1120</name>
</gene>
<dbReference type="RefSeq" id="WP_074597823.1">
    <property type="nucleotide sequence ID" value="NZ_FNHF01000001.1"/>
</dbReference>
<organism evidence="1 2">
    <name type="scientific">Sediminibacillus halophilus</name>
    <dbReference type="NCBI Taxonomy" id="482461"/>
    <lineage>
        <taxon>Bacteria</taxon>
        <taxon>Bacillati</taxon>
        <taxon>Bacillota</taxon>
        <taxon>Bacilli</taxon>
        <taxon>Bacillales</taxon>
        <taxon>Bacillaceae</taxon>
        <taxon>Sediminibacillus</taxon>
    </lineage>
</organism>
<evidence type="ECO:0000313" key="2">
    <source>
        <dbReference type="Proteomes" id="UP000182347"/>
    </source>
</evidence>
<evidence type="ECO:0000313" key="1">
    <source>
        <dbReference type="EMBL" id="SDL88952.1"/>
    </source>
</evidence>
<reference evidence="2" key="1">
    <citation type="submission" date="2016-10" db="EMBL/GenBank/DDBJ databases">
        <authorList>
            <person name="Varghese N."/>
            <person name="Submissions S."/>
        </authorList>
    </citation>
    <scope>NUCLEOTIDE SEQUENCE [LARGE SCALE GENOMIC DNA]</scope>
    <source>
        <strain evidence="2">CGMCC 1.6199</strain>
    </source>
</reference>
<keyword evidence="2" id="KW-1185">Reference proteome</keyword>
<dbReference type="STRING" id="482461.SAMN05216244_1120"/>
<dbReference type="Proteomes" id="UP000182347">
    <property type="component" value="Unassembled WGS sequence"/>
</dbReference>
<sequence length="64" mass="7154">MARKMLFLLTGMTIFLVVFLLIATSVMNRLQINNAANQCKEIGGSPNVEKDLFAINWSFSCDVD</sequence>
<dbReference type="AlphaFoldDB" id="A0A1G9NQU5"/>
<protein>
    <submittedName>
        <fullName evidence="1">Uncharacterized protein</fullName>
    </submittedName>
</protein>
<dbReference type="EMBL" id="FNHF01000001">
    <property type="protein sequence ID" value="SDL88952.1"/>
    <property type="molecule type" value="Genomic_DNA"/>
</dbReference>
<accession>A0A1G9NQU5</accession>
<dbReference type="OrthoDB" id="2939251at2"/>
<proteinExistence type="predicted"/>
<name>A0A1G9NQU5_9BACI</name>